<dbReference type="SMART" id="SM00355">
    <property type="entry name" value="ZnF_C2H2"/>
    <property type="match status" value="5"/>
</dbReference>
<dbReference type="InterPro" id="IPR001214">
    <property type="entry name" value="SET_dom"/>
</dbReference>
<feature type="domain" description="C2H2-type" evidence="4">
    <location>
        <begin position="179"/>
        <end position="206"/>
    </location>
</feature>
<dbReference type="Pfam" id="PF21549">
    <property type="entry name" value="PRDM2_PR"/>
    <property type="match status" value="1"/>
</dbReference>
<keyword evidence="6" id="KW-1185">Reference proteome</keyword>
<protein>
    <recommendedName>
        <fullName evidence="4">C2H2-type domain-containing protein</fullName>
    </recommendedName>
</protein>
<proteinExistence type="predicted"/>
<name>A0ABV0XN78_9TELE</name>
<dbReference type="InterPro" id="IPR036236">
    <property type="entry name" value="Znf_C2H2_sf"/>
</dbReference>
<feature type="domain" description="C2H2-type" evidence="4">
    <location>
        <begin position="94"/>
        <end position="121"/>
    </location>
</feature>
<evidence type="ECO:0000259" key="4">
    <source>
        <dbReference type="PROSITE" id="PS50157"/>
    </source>
</evidence>
<comment type="caution">
    <text evidence="5">The sequence shown here is derived from an EMBL/GenBank/DDBJ whole genome shotgun (WGS) entry which is preliminary data.</text>
</comment>
<reference evidence="5 6" key="1">
    <citation type="submission" date="2021-06" db="EMBL/GenBank/DDBJ databases">
        <authorList>
            <person name="Palmer J.M."/>
        </authorList>
    </citation>
    <scope>NUCLEOTIDE SEQUENCE [LARGE SCALE GENOMIC DNA]</scope>
    <source>
        <strain evidence="5 6">AS_MEX2019</strain>
        <tissue evidence="5">Muscle</tissue>
    </source>
</reference>
<dbReference type="PROSITE" id="PS50157">
    <property type="entry name" value="ZINC_FINGER_C2H2_2"/>
    <property type="match status" value="5"/>
</dbReference>
<evidence type="ECO:0000313" key="5">
    <source>
        <dbReference type="EMBL" id="MEQ2282912.1"/>
    </source>
</evidence>
<sequence length="304" mass="34621">SSQEAVRVYTILDGSGHVKFCVDASKPDAGSWLKLIQFAPAATQHNLRACQIDDQIFYKVTREIFPDEELLLLMKAEEYFCDTMAPDIHEERQYRCDDCDQHFESRNQLLDHQKEPCGMPPSAFLNPGGDGDLTAQEPQDLGPLPMSHGLHECKECDQVFPDVQSLENHSQSHSEEREYKCDQCPKAFNWKSNLIRHQMSHDSGKHYECENCSKQVFTDPSNLQRHIRSQHVGARAHACSDCGKTFATSSGLKQHKHIHSSVKPFMCKSLRPYLCKSPQYIITITTITCLDMTLLQKNDDFTVT</sequence>
<evidence type="ECO:0000256" key="2">
    <source>
        <dbReference type="ARBA" id="ARBA00023163"/>
    </source>
</evidence>
<feature type="non-terminal residue" evidence="5">
    <location>
        <position position="1"/>
    </location>
</feature>
<dbReference type="InterPro" id="IPR013087">
    <property type="entry name" value="Znf_C2H2_type"/>
</dbReference>
<feature type="domain" description="C2H2-type" evidence="4">
    <location>
        <begin position="237"/>
        <end position="264"/>
    </location>
</feature>
<keyword evidence="1" id="KW-0805">Transcription regulation</keyword>
<dbReference type="Gene3D" id="3.30.160.60">
    <property type="entry name" value="Classic Zinc Finger"/>
    <property type="match status" value="4"/>
</dbReference>
<accession>A0ABV0XN78</accession>
<dbReference type="PANTHER" id="PTHR16515">
    <property type="entry name" value="PR DOMAIN ZINC FINGER PROTEIN"/>
    <property type="match status" value="1"/>
</dbReference>
<keyword evidence="3" id="KW-0862">Zinc</keyword>
<dbReference type="EMBL" id="JAHRIP010009665">
    <property type="protein sequence ID" value="MEQ2282912.1"/>
    <property type="molecule type" value="Genomic_DNA"/>
</dbReference>
<keyword evidence="3" id="KW-0863">Zinc-finger</keyword>
<dbReference type="SUPFAM" id="SSF57667">
    <property type="entry name" value="beta-beta-alpha zinc fingers"/>
    <property type="match status" value="2"/>
</dbReference>
<gene>
    <name evidence="5" type="ORF">AMECASPLE_005622</name>
</gene>
<keyword evidence="2" id="KW-0804">Transcription</keyword>
<evidence type="ECO:0000256" key="1">
    <source>
        <dbReference type="ARBA" id="ARBA00023015"/>
    </source>
</evidence>
<feature type="domain" description="C2H2-type" evidence="4">
    <location>
        <begin position="151"/>
        <end position="178"/>
    </location>
</feature>
<keyword evidence="3" id="KW-0479">Metal-binding</keyword>
<dbReference type="PROSITE" id="PS00028">
    <property type="entry name" value="ZINC_FINGER_C2H2_1"/>
    <property type="match status" value="3"/>
</dbReference>
<organism evidence="5 6">
    <name type="scientific">Ameca splendens</name>
    <dbReference type="NCBI Taxonomy" id="208324"/>
    <lineage>
        <taxon>Eukaryota</taxon>
        <taxon>Metazoa</taxon>
        <taxon>Chordata</taxon>
        <taxon>Craniata</taxon>
        <taxon>Vertebrata</taxon>
        <taxon>Euteleostomi</taxon>
        <taxon>Actinopterygii</taxon>
        <taxon>Neopterygii</taxon>
        <taxon>Teleostei</taxon>
        <taxon>Neoteleostei</taxon>
        <taxon>Acanthomorphata</taxon>
        <taxon>Ovalentaria</taxon>
        <taxon>Atherinomorphae</taxon>
        <taxon>Cyprinodontiformes</taxon>
        <taxon>Goodeidae</taxon>
        <taxon>Ameca</taxon>
    </lineage>
</organism>
<dbReference type="InterPro" id="IPR050331">
    <property type="entry name" value="Zinc_finger"/>
</dbReference>
<evidence type="ECO:0000256" key="3">
    <source>
        <dbReference type="PROSITE-ProRule" id="PRU00042"/>
    </source>
</evidence>
<dbReference type="Proteomes" id="UP001469553">
    <property type="component" value="Unassembled WGS sequence"/>
</dbReference>
<feature type="domain" description="C2H2-type" evidence="4">
    <location>
        <begin position="207"/>
        <end position="236"/>
    </location>
</feature>
<dbReference type="PANTHER" id="PTHR16515:SF32">
    <property type="entry name" value="PR DOMAIN ZINC FINGER PROTEIN 5"/>
    <property type="match status" value="1"/>
</dbReference>
<dbReference type="InterPro" id="IPR046341">
    <property type="entry name" value="SET_dom_sf"/>
</dbReference>
<dbReference type="Pfam" id="PF00096">
    <property type="entry name" value="zf-C2H2"/>
    <property type="match status" value="4"/>
</dbReference>
<dbReference type="Pfam" id="PF13912">
    <property type="entry name" value="zf-C2H2_6"/>
    <property type="match status" value="1"/>
</dbReference>
<evidence type="ECO:0000313" key="6">
    <source>
        <dbReference type="Proteomes" id="UP001469553"/>
    </source>
</evidence>
<dbReference type="Gene3D" id="2.170.270.10">
    <property type="entry name" value="SET domain"/>
    <property type="match status" value="1"/>
</dbReference>